<dbReference type="EMBL" id="GL988041">
    <property type="protein sequence ID" value="EGS21226.1"/>
    <property type="molecule type" value="Genomic_DNA"/>
</dbReference>
<feature type="compositionally biased region" description="Basic residues" evidence="1">
    <location>
        <begin position="279"/>
        <end position="288"/>
    </location>
</feature>
<evidence type="ECO:0000313" key="2">
    <source>
        <dbReference type="EMBL" id="EGS21226.1"/>
    </source>
</evidence>
<feature type="compositionally biased region" description="Basic and acidic residues" evidence="1">
    <location>
        <begin position="91"/>
        <end position="100"/>
    </location>
</feature>
<feature type="compositionally biased region" description="Basic and acidic residues" evidence="1">
    <location>
        <begin position="225"/>
        <end position="241"/>
    </location>
</feature>
<dbReference type="Proteomes" id="UP000008066">
    <property type="component" value="Unassembled WGS sequence"/>
</dbReference>
<dbReference type="RefSeq" id="XP_006693522.1">
    <property type="nucleotide sequence ID" value="XM_006693459.1"/>
</dbReference>
<sequence length="309" mass="31892">MAENQGPPVTAATSVTEIPAPDPPSTHQPTQLDKADESHEQAAASSLVKEGAAALGDAATTATAADVARKDAGNTVKDAELTGSGPAGDAAQKEDKEKPPTENAPSAEQPGPVAPTPRQAKKSAEGEGEEGDTEMKDICGETKESAPVLAASGVKTEGEEVKEGQTEAEEKAKALVGKRTAEEAFDRARDSAGESEEHKPEEKKVKVYTGEGVSAWKGLQAEGEGETKDGGGKLEVEKTELVPKYSQGEAEAKTSKQEIAGQEGACQHTNGGSSSSPKKPGRPRKQSHLGKAPVGRTARKTRSQGPVEA</sequence>
<proteinExistence type="predicted"/>
<evidence type="ECO:0000313" key="3">
    <source>
        <dbReference type="Proteomes" id="UP000008066"/>
    </source>
</evidence>
<feature type="compositionally biased region" description="Basic and acidic residues" evidence="1">
    <location>
        <begin position="67"/>
        <end position="80"/>
    </location>
</feature>
<feature type="region of interest" description="Disordered" evidence="1">
    <location>
        <begin position="1"/>
        <end position="309"/>
    </location>
</feature>
<gene>
    <name evidence="2" type="ORF">CTHT_0030730</name>
</gene>
<feature type="compositionally biased region" description="Low complexity" evidence="1">
    <location>
        <begin position="51"/>
        <end position="66"/>
    </location>
</feature>
<name>G0S452_CHATD</name>
<dbReference type="GeneID" id="18257111"/>
<dbReference type="KEGG" id="cthr:CTHT_0030730"/>
<feature type="compositionally biased region" description="Basic and acidic residues" evidence="1">
    <location>
        <begin position="156"/>
        <end position="205"/>
    </location>
</feature>
<dbReference type="HOGENOM" id="CLU_900164_0_0_1"/>
<organism evidence="3">
    <name type="scientific">Chaetomium thermophilum (strain DSM 1495 / CBS 144.50 / IMI 039719)</name>
    <name type="common">Thermochaetoides thermophila</name>
    <dbReference type="NCBI Taxonomy" id="759272"/>
    <lineage>
        <taxon>Eukaryota</taxon>
        <taxon>Fungi</taxon>
        <taxon>Dikarya</taxon>
        <taxon>Ascomycota</taxon>
        <taxon>Pezizomycotina</taxon>
        <taxon>Sordariomycetes</taxon>
        <taxon>Sordariomycetidae</taxon>
        <taxon>Sordariales</taxon>
        <taxon>Chaetomiaceae</taxon>
        <taxon>Thermochaetoides</taxon>
    </lineage>
</organism>
<keyword evidence="3" id="KW-1185">Reference proteome</keyword>
<accession>G0S452</accession>
<protein>
    <submittedName>
        <fullName evidence="2">Uncharacterized protein</fullName>
    </submittedName>
</protein>
<dbReference type="AlphaFoldDB" id="G0S452"/>
<evidence type="ECO:0000256" key="1">
    <source>
        <dbReference type="SAM" id="MobiDB-lite"/>
    </source>
</evidence>
<feature type="compositionally biased region" description="Basic and acidic residues" evidence="1">
    <location>
        <begin position="133"/>
        <end position="144"/>
    </location>
</feature>
<reference evidence="2 3" key="1">
    <citation type="journal article" date="2011" name="Cell">
        <title>Insight into structure and assembly of the nuclear pore complex by utilizing the genome of a eukaryotic thermophile.</title>
        <authorList>
            <person name="Amlacher S."/>
            <person name="Sarges P."/>
            <person name="Flemming D."/>
            <person name="van Noort V."/>
            <person name="Kunze R."/>
            <person name="Devos D.P."/>
            <person name="Arumugam M."/>
            <person name="Bork P."/>
            <person name="Hurt E."/>
        </authorList>
    </citation>
    <scope>NUCLEOTIDE SEQUENCE [LARGE SCALE GENOMIC DNA]</scope>
    <source>
        <strain evidence="3">DSM 1495 / CBS 144.50 / IMI 039719</strain>
    </source>
</reference>